<proteinExistence type="predicted"/>
<feature type="domain" description="PRD" evidence="2">
    <location>
        <begin position="65"/>
        <end position="170"/>
    </location>
</feature>
<keyword evidence="5" id="KW-1185">Reference proteome</keyword>
<dbReference type="EMBL" id="JACHDN010000001">
    <property type="protein sequence ID" value="MBB5472012.1"/>
    <property type="molecule type" value="Genomic_DNA"/>
</dbReference>
<dbReference type="Gene3D" id="1.10.1790.10">
    <property type="entry name" value="PRD domain"/>
    <property type="match status" value="2"/>
</dbReference>
<evidence type="ECO:0000313" key="5">
    <source>
        <dbReference type="Proteomes" id="UP000321723"/>
    </source>
</evidence>
<dbReference type="SUPFAM" id="SSF50151">
    <property type="entry name" value="SacY-like RNA-binding domain"/>
    <property type="match status" value="1"/>
</dbReference>
<gene>
    <name evidence="3" type="ORF">CHO01_23930</name>
    <name evidence="4" type="ORF">HNR08_000748</name>
</gene>
<evidence type="ECO:0000313" key="6">
    <source>
        <dbReference type="Proteomes" id="UP000564629"/>
    </source>
</evidence>
<dbReference type="GO" id="GO:0006355">
    <property type="term" value="P:regulation of DNA-templated transcription"/>
    <property type="evidence" value="ECO:0007669"/>
    <property type="project" value="InterPro"/>
</dbReference>
<dbReference type="InterPro" id="IPR011608">
    <property type="entry name" value="PRD"/>
</dbReference>
<dbReference type="InterPro" id="IPR036650">
    <property type="entry name" value="CAT_RNA-bd_dom_sf"/>
</dbReference>
<dbReference type="PANTHER" id="PTHR30185:SF15">
    <property type="entry name" value="CRYPTIC BETA-GLUCOSIDE BGL OPERON ANTITERMINATOR"/>
    <property type="match status" value="1"/>
</dbReference>
<protein>
    <submittedName>
        <fullName evidence="4">Beta-glucoside operon transcriptional antiterminator</fullName>
    </submittedName>
    <submittedName>
        <fullName evidence="3">Transcription antiterminator BglG</fullName>
    </submittedName>
</protein>
<reference evidence="3 5" key="1">
    <citation type="submission" date="2019-07" db="EMBL/GenBank/DDBJ databases">
        <title>Whole genome shotgun sequence of Cellulomonas hominis NBRC 16055.</title>
        <authorList>
            <person name="Hosoyama A."/>
            <person name="Uohara A."/>
            <person name="Ohji S."/>
            <person name="Ichikawa N."/>
        </authorList>
    </citation>
    <scope>NUCLEOTIDE SEQUENCE [LARGE SCALE GENOMIC DNA]</scope>
    <source>
        <strain evidence="3 5">NBRC 16055</strain>
    </source>
</reference>
<dbReference type="Pfam" id="PF00874">
    <property type="entry name" value="PRD"/>
    <property type="match status" value="2"/>
</dbReference>
<evidence type="ECO:0000256" key="1">
    <source>
        <dbReference type="ARBA" id="ARBA00022737"/>
    </source>
</evidence>
<accession>A0A511FG20</accession>
<organism evidence="3 5">
    <name type="scientific">Cellulomonas hominis</name>
    <dbReference type="NCBI Taxonomy" id="156981"/>
    <lineage>
        <taxon>Bacteria</taxon>
        <taxon>Bacillati</taxon>
        <taxon>Actinomycetota</taxon>
        <taxon>Actinomycetes</taxon>
        <taxon>Micrococcales</taxon>
        <taxon>Cellulomonadaceae</taxon>
        <taxon>Cellulomonas</taxon>
    </lineage>
</organism>
<dbReference type="Proteomes" id="UP000564629">
    <property type="component" value="Unassembled WGS sequence"/>
</dbReference>
<dbReference type="InterPro" id="IPR050661">
    <property type="entry name" value="BglG_antiterminators"/>
</dbReference>
<dbReference type="InterPro" id="IPR004341">
    <property type="entry name" value="CAT_RNA-bd_dom"/>
</dbReference>
<feature type="domain" description="PRD" evidence="2">
    <location>
        <begin position="171"/>
        <end position="288"/>
    </location>
</feature>
<comment type="caution">
    <text evidence="3">The sequence shown here is derived from an EMBL/GenBank/DDBJ whole genome shotgun (WGS) entry which is preliminary data.</text>
</comment>
<dbReference type="GO" id="GO:0003723">
    <property type="term" value="F:RNA binding"/>
    <property type="evidence" value="ECO:0007669"/>
    <property type="project" value="InterPro"/>
</dbReference>
<dbReference type="SUPFAM" id="SSF63520">
    <property type="entry name" value="PTS-regulatory domain, PRD"/>
    <property type="match status" value="2"/>
</dbReference>
<keyword evidence="1" id="KW-0677">Repeat</keyword>
<evidence type="ECO:0000313" key="4">
    <source>
        <dbReference type="EMBL" id="MBB5472012.1"/>
    </source>
</evidence>
<dbReference type="Gene3D" id="2.30.24.10">
    <property type="entry name" value="CAT RNA-binding domain"/>
    <property type="match status" value="1"/>
</dbReference>
<dbReference type="Proteomes" id="UP000321723">
    <property type="component" value="Unassembled WGS sequence"/>
</dbReference>
<dbReference type="PANTHER" id="PTHR30185">
    <property type="entry name" value="CRYPTIC BETA-GLUCOSIDE BGL OPERON ANTITERMINATOR"/>
    <property type="match status" value="1"/>
</dbReference>
<dbReference type="Pfam" id="PF03123">
    <property type="entry name" value="CAT_RBD"/>
    <property type="match status" value="1"/>
</dbReference>
<dbReference type="EMBL" id="BJVQ01000034">
    <property type="protein sequence ID" value="GEL47277.1"/>
    <property type="molecule type" value="Genomic_DNA"/>
</dbReference>
<evidence type="ECO:0000313" key="3">
    <source>
        <dbReference type="EMBL" id="GEL47277.1"/>
    </source>
</evidence>
<reference evidence="4 6" key="2">
    <citation type="submission" date="2020-08" db="EMBL/GenBank/DDBJ databases">
        <title>Sequencing the genomes of 1000 actinobacteria strains.</title>
        <authorList>
            <person name="Klenk H.-P."/>
        </authorList>
    </citation>
    <scope>NUCLEOTIDE SEQUENCE [LARGE SCALE GENOMIC DNA]</scope>
    <source>
        <strain evidence="4 6">DSM 9581</strain>
    </source>
</reference>
<evidence type="ECO:0000259" key="2">
    <source>
        <dbReference type="PROSITE" id="PS51372"/>
    </source>
</evidence>
<dbReference type="PROSITE" id="PS51372">
    <property type="entry name" value="PRD_2"/>
    <property type="match status" value="2"/>
</dbReference>
<dbReference type="AlphaFoldDB" id="A0A511FG20"/>
<dbReference type="InterPro" id="IPR036634">
    <property type="entry name" value="PRD_sf"/>
</dbReference>
<name>A0A511FG20_9CELL</name>
<dbReference type="SMART" id="SM01061">
    <property type="entry name" value="CAT_RBD"/>
    <property type="match status" value="1"/>
</dbReference>
<dbReference type="RefSeq" id="WP_146838246.1">
    <property type="nucleotide sequence ID" value="NZ_BJVQ01000034.1"/>
</dbReference>
<dbReference type="OrthoDB" id="9813552at2"/>
<sequence length="288" mass="31555">MRVKQVLNNSVVLGIDDAGTEVILLGPGLGFRTSPGDDVDPAAVQRTFVPDGIGSLERLAAMVEEISIDAVAASEEVMRAGRERLGPHVTARVLIPLADHIGFALRRVREGTAMEYPLRSELSYLYPAELAFGREALDIVERRTGVRLPASEAVPIAMHFVNAQFGSDDMREYVRMTEALQRILQIIDDEHGIRFDEGAVDVARFVTHLRFLFVRARQHPKPPAPGVPSGSGDTDEVLAAVRASKPRQFASAVRIGALLEELFDWSVDADELLYLTLHVARLTGSAPR</sequence>